<evidence type="ECO:0000256" key="5">
    <source>
        <dbReference type="ARBA" id="ARBA00023136"/>
    </source>
</evidence>
<proteinExistence type="predicted"/>
<dbReference type="PANTHER" id="PTHR47371:SF3">
    <property type="entry name" value="PHOSPHOGLYCEROL TRANSFERASE I"/>
    <property type="match status" value="1"/>
</dbReference>
<keyword evidence="12" id="KW-1185">Reference proteome</keyword>
<sequence length="621" mass="71757">MYKLQHRDFHLASCKLYGLIQIITRALLVVYAIFYQQITLFQIPEIFFIGFINDVITISYILVVLSVIQFFIDLVFKNKTLLQVVNIVMFLALSSLTFLCFIAEVMFWDEFGTRFNFIAVDYIIYTHEIIGTLRQEMPLWWIIPVILVGSIVSLKYFLRYKKTAISRQHNLLYFIFSGLICSFAFLFYSPHKVNFTSNVYAQELNKNGLYQLFAAFYYNSLDYMQFYPTIDQEKAFSIVRHNILQPNQTLLDGGNEIERINHPIKNSAKNKKLNVVLIIIESMSSEFMGKFGNQQNITPFLDSLADQSVFFTNYYATGTRTVRGLEAILLSTPPSPGASLIRKPDHNNFFTAGDIFRENGYDISFIYGGYGYFDNMLNFFTNNKYKVIDRSDFDSSEITFANIWGVADENLFDKSIQYFDTKGDKPFFSVILTTSNHRPYTFPSGKIDLASGSNRAAAVKYTDYAIKSFIEKARTKPWFKDTIFVITADHCASSAGKIHLPVQKYHIPLMIYAPGILQPQKETSLCSQIDVMPTVLGILNFEYKNQFFGQDILNYPANRSFISTYQMLGFMKDKNMVVLTPRKEPIFYDIEGNNQSISKQKDTNLLEEAIAFYQSAYMFYY</sequence>
<feature type="binding site" evidence="8">
    <location>
        <position position="321"/>
    </location>
    <ligand>
        <name>Mn(2+)</name>
        <dbReference type="ChEBI" id="CHEBI:29035"/>
    </ligand>
</feature>
<dbReference type="GO" id="GO:0046872">
    <property type="term" value="F:metal ion binding"/>
    <property type="evidence" value="ECO:0007669"/>
    <property type="project" value="UniProtKB-KW"/>
</dbReference>
<dbReference type="EMBL" id="CP027845">
    <property type="protein sequence ID" value="AVP87236.1"/>
    <property type="molecule type" value="Genomic_DNA"/>
</dbReference>
<dbReference type="OrthoDB" id="9760224at2"/>
<evidence type="ECO:0000256" key="1">
    <source>
        <dbReference type="ARBA" id="ARBA00004651"/>
    </source>
</evidence>
<evidence type="ECO:0000256" key="6">
    <source>
        <dbReference type="PIRSR" id="PIRSR005091-1"/>
    </source>
</evidence>
<dbReference type="GO" id="GO:0005886">
    <property type="term" value="C:plasma membrane"/>
    <property type="evidence" value="ECO:0007669"/>
    <property type="project" value="UniProtKB-SubCell"/>
</dbReference>
<keyword evidence="3 9" id="KW-0812">Transmembrane</keyword>
<keyword evidence="11" id="KW-0808">Transferase</keyword>
<keyword evidence="2" id="KW-1003">Cell membrane</keyword>
<feature type="transmembrane region" description="Helical" evidence="9">
    <location>
        <begin position="46"/>
        <end position="72"/>
    </location>
</feature>
<evidence type="ECO:0000313" key="11">
    <source>
        <dbReference type="EMBL" id="AVP87236.1"/>
    </source>
</evidence>
<keyword evidence="7" id="KW-0479">Metal-binding</keyword>
<dbReference type="SUPFAM" id="SSF53649">
    <property type="entry name" value="Alkaline phosphatase-like"/>
    <property type="match status" value="1"/>
</dbReference>
<feature type="binding site" evidence="7">
    <location>
        <position position="437"/>
    </location>
    <ligand>
        <name>substrate</name>
    </ligand>
</feature>
<evidence type="ECO:0000256" key="2">
    <source>
        <dbReference type="ARBA" id="ARBA00022475"/>
    </source>
</evidence>
<keyword evidence="4 9" id="KW-1133">Transmembrane helix</keyword>
<feature type="binding site" evidence="8">
    <location>
        <position position="490"/>
    </location>
    <ligand>
        <name>Mn(2+)</name>
        <dbReference type="ChEBI" id="CHEBI:29035"/>
    </ligand>
</feature>
<feature type="transmembrane region" description="Helical" evidence="9">
    <location>
        <begin position="84"/>
        <end position="108"/>
    </location>
</feature>
<dbReference type="InterPro" id="IPR000917">
    <property type="entry name" value="Sulfatase_N"/>
</dbReference>
<keyword evidence="7" id="KW-0464">Manganese</keyword>
<dbReference type="PIRSF" id="PIRSF005091">
    <property type="entry name" value="Mmb_sulf_HI1246"/>
    <property type="match status" value="1"/>
</dbReference>
<feature type="active site" evidence="6">
    <location>
        <position position="321"/>
    </location>
</feature>
<dbReference type="AlphaFoldDB" id="A0A2P1P7J4"/>
<protein>
    <submittedName>
        <fullName evidence="11">Phosphoglycerol transferase</fullName>
    </submittedName>
</protein>
<feature type="binding site" evidence="8">
    <location>
        <position position="489"/>
    </location>
    <ligand>
        <name>Mn(2+)</name>
        <dbReference type="ChEBI" id="CHEBI:29035"/>
    </ligand>
</feature>
<evidence type="ECO:0000313" key="12">
    <source>
        <dbReference type="Proteomes" id="UP000241762"/>
    </source>
</evidence>
<dbReference type="Proteomes" id="UP000241762">
    <property type="component" value="Chromosome"/>
</dbReference>
<comment type="subcellular location">
    <subcellularLocation>
        <location evidence="1">Cell membrane</location>
        <topology evidence="1">Multi-pass membrane protein</topology>
    </subcellularLocation>
</comment>
<dbReference type="InterPro" id="IPR012160">
    <property type="entry name" value="LtaS-like"/>
</dbReference>
<reference evidence="11 12" key="1">
    <citation type="submission" date="2018-03" db="EMBL/GenBank/DDBJ databases">
        <title>A gene transfer event suggests a long-term partnership between eustigmatophyte algae and a novel lineage of endosymbiotic bacteria.</title>
        <authorList>
            <person name="Yurchenko T."/>
            <person name="Sevcikova T."/>
            <person name="Pribyl P."/>
            <person name="El Karkouri K."/>
            <person name="Klimes V."/>
            <person name="Amaral R."/>
            <person name="Zbrankova V."/>
            <person name="Kim E."/>
            <person name="Raoult D."/>
            <person name="Santos L.M.A."/>
            <person name="Elias M."/>
        </authorList>
    </citation>
    <scope>NUCLEOTIDE SEQUENCE [LARGE SCALE GENOMIC DNA]</scope>
    <source>
        <strain evidence="11">CCALA 838</strain>
    </source>
</reference>
<feature type="transmembrane region" description="Helical" evidence="9">
    <location>
        <begin position="139"/>
        <end position="158"/>
    </location>
</feature>
<evidence type="ECO:0000256" key="4">
    <source>
        <dbReference type="ARBA" id="ARBA00022989"/>
    </source>
</evidence>
<feature type="transmembrane region" description="Helical" evidence="9">
    <location>
        <begin position="170"/>
        <end position="188"/>
    </location>
</feature>
<dbReference type="Gene3D" id="3.40.720.10">
    <property type="entry name" value="Alkaline Phosphatase, subunit A"/>
    <property type="match status" value="1"/>
</dbReference>
<accession>A0A2P1P7J4</accession>
<dbReference type="InterPro" id="IPR017850">
    <property type="entry name" value="Alkaline_phosphatase_core_sf"/>
</dbReference>
<dbReference type="GO" id="GO:0016740">
    <property type="term" value="F:transferase activity"/>
    <property type="evidence" value="ECO:0007669"/>
    <property type="project" value="UniProtKB-KW"/>
</dbReference>
<dbReference type="CDD" id="cd16015">
    <property type="entry name" value="LTA_synthase"/>
    <property type="match status" value="1"/>
</dbReference>
<name>A0A2P1P7J4_9RICK</name>
<dbReference type="InterPro" id="IPR050448">
    <property type="entry name" value="OpgB/LTA_synthase_biosynth"/>
</dbReference>
<evidence type="ECO:0000256" key="8">
    <source>
        <dbReference type="PIRSR" id="PIRSR005091-3"/>
    </source>
</evidence>
<organism evidence="11 12">
    <name type="scientific">Candidatus Phycorickettsia trachydisci</name>
    <dbReference type="NCBI Taxonomy" id="2115978"/>
    <lineage>
        <taxon>Bacteria</taxon>
        <taxon>Pseudomonadati</taxon>
        <taxon>Pseudomonadota</taxon>
        <taxon>Alphaproteobacteria</taxon>
        <taxon>Rickettsiales</taxon>
        <taxon>Rickettsiaceae</taxon>
        <taxon>Candidatus Phycorickettsia</taxon>
    </lineage>
</organism>
<dbReference type="RefSeq" id="WP_106874104.1">
    <property type="nucleotide sequence ID" value="NZ_CP027845.1"/>
</dbReference>
<evidence type="ECO:0000256" key="7">
    <source>
        <dbReference type="PIRSR" id="PIRSR005091-2"/>
    </source>
</evidence>
<feature type="transmembrane region" description="Helical" evidence="9">
    <location>
        <begin position="12"/>
        <end position="34"/>
    </location>
</feature>
<evidence type="ECO:0000259" key="10">
    <source>
        <dbReference type="Pfam" id="PF00884"/>
    </source>
</evidence>
<evidence type="ECO:0000256" key="3">
    <source>
        <dbReference type="ARBA" id="ARBA00022692"/>
    </source>
</evidence>
<dbReference type="PANTHER" id="PTHR47371">
    <property type="entry name" value="LIPOTEICHOIC ACID SYNTHASE"/>
    <property type="match status" value="1"/>
</dbReference>
<dbReference type="KEGG" id="ptc:phytr_2800"/>
<evidence type="ECO:0000256" key="9">
    <source>
        <dbReference type="SAM" id="Phobius"/>
    </source>
</evidence>
<keyword evidence="5 9" id="KW-0472">Membrane</keyword>
<dbReference type="Gene3D" id="3.30.1120.80">
    <property type="match status" value="1"/>
</dbReference>
<gene>
    <name evidence="11" type="ORF">phytr_2800</name>
</gene>
<feature type="binding site" evidence="8">
    <location>
        <position position="281"/>
    </location>
    <ligand>
        <name>Mn(2+)</name>
        <dbReference type="ChEBI" id="CHEBI:29035"/>
    </ligand>
</feature>
<dbReference type="Pfam" id="PF00884">
    <property type="entry name" value="Sulfatase"/>
    <property type="match status" value="1"/>
</dbReference>
<feature type="domain" description="Sulfatase N-terminal" evidence="10">
    <location>
        <begin position="274"/>
        <end position="540"/>
    </location>
</feature>